<protein>
    <submittedName>
        <fullName evidence="4">WxL domain-containing protein</fullName>
    </submittedName>
</protein>
<dbReference type="Proteomes" id="UP000674938">
    <property type="component" value="Unassembled WGS sequence"/>
</dbReference>
<keyword evidence="5" id="KW-1185">Reference proteome</keyword>
<evidence type="ECO:0000259" key="3">
    <source>
        <dbReference type="Pfam" id="PF13731"/>
    </source>
</evidence>
<feature type="signal peptide" evidence="2">
    <location>
        <begin position="1"/>
        <end position="23"/>
    </location>
</feature>
<gene>
    <name evidence="4" type="ORF">I6N95_21450</name>
</gene>
<evidence type="ECO:0000313" key="4">
    <source>
        <dbReference type="EMBL" id="MBP1043596.1"/>
    </source>
</evidence>
<evidence type="ECO:0000313" key="5">
    <source>
        <dbReference type="Proteomes" id="UP000674938"/>
    </source>
</evidence>
<dbReference type="Pfam" id="PF13731">
    <property type="entry name" value="WxL"/>
    <property type="match status" value="1"/>
</dbReference>
<dbReference type="InterPro" id="IPR027994">
    <property type="entry name" value="WxL_dom"/>
</dbReference>
<evidence type="ECO:0000256" key="1">
    <source>
        <dbReference type="SAM" id="MobiDB-lite"/>
    </source>
</evidence>
<feature type="chain" id="PRO_5037897896" evidence="2">
    <location>
        <begin position="24"/>
        <end position="253"/>
    </location>
</feature>
<comment type="caution">
    <text evidence="4">The sequence shown here is derived from an EMBL/GenBank/DDBJ whole genome shotgun (WGS) entry which is preliminary data.</text>
</comment>
<accession>A0A940PHD6</accession>
<dbReference type="RefSeq" id="WP_209531401.1">
    <property type="nucleotide sequence ID" value="NZ_JAEEGA010000017.1"/>
</dbReference>
<feature type="region of interest" description="Disordered" evidence="1">
    <location>
        <begin position="23"/>
        <end position="62"/>
    </location>
</feature>
<organism evidence="4 5">
    <name type="scientific">Vagococcus allomyrinae</name>
    <dbReference type="NCBI Taxonomy" id="2794353"/>
    <lineage>
        <taxon>Bacteria</taxon>
        <taxon>Bacillati</taxon>
        <taxon>Bacillota</taxon>
        <taxon>Bacilli</taxon>
        <taxon>Lactobacillales</taxon>
        <taxon>Enterococcaceae</taxon>
        <taxon>Vagococcus</taxon>
    </lineage>
</organism>
<dbReference type="AlphaFoldDB" id="A0A940PHD6"/>
<reference evidence="4" key="1">
    <citation type="submission" date="2020-12" db="EMBL/GenBank/DDBJ databases">
        <title>Vagococcus allomyrinae sp. nov. and Enterococcus lavae sp. nov., isolated from the larvae of Allomyrina dichotoma.</title>
        <authorList>
            <person name="Lee S.D."/>
        </authorList>
    </citation>
    <scope>NUCLEOTIDE SEQUENCE</scope>
    <source>
        <strain evidence="4">BWB3-3</strain>
    </source>
</reference>
<proteinExistence type="predicted"/>
<feature type="domain" description="WxL" evidence="3">
    <location>
        <begin position="29"/>
        <end position="251"/>
    </location>
</feature>
<evidence type="ECO:0000256" key="2">
    <source>
        <dbReference type="SAM" id="SignalP"/>
    </source>
</evidence>
<sequence length="253" mass="26178">MKAKSLCAVALATLFLGGSVVSAAPMDPMDTNGTVKVENGKIDTEDGLTDPEDPDKKLPVDELPDVIENPNTDMGPLEISHAPGLSFGTVKTATKEVTAFAAANSYTDADGAQKRGALLQFGDLRTDANGYTVSAQLKTQFTQGTNVLNGSTISFANPWSNTATGATGTTPDFVSNFELSLGETKPVATAKNLDKAGKGMWAVEYGSSDQVGDMTDTTDSSVQLAIPANTASSMAGGDYVAVIEWSISNVPGV</sequence>
<keyword evidence="2" id="KW-0732">Signal</keyword>
<dbReference type="EMBL" id="JAEEGA010000017">
    <property type="protein sequence ID" value="MBP1043596.1"/>
    <property type="molecule type" value="Genomic_DNA"/>
</dbReference>
<name>A0A940PHD6_9ENTE</name>